<keyword evidence="3" id="KW-0812">Transmembrane</keyword>
<feature type="transmembrane region" description="Helical" evidence="3">
    <location>
        <begin position="162"/>
        <end position="191"/>
    </location>
</feature>
<dbReference type="EMBL" id="JANJYI010000006">
    <property type="protein sequence ID" value="KAK2643806.1"/>
    <property type="molecule type" value="Genomic_DNA"/>
</dbReference>
<evidence type="ECO:0000256" key="2">
    <source>
        <dbReference type="ARBA" id="ARBA00023157"/>
    </source>
</evidence>
<dbReference type="PANTHER" id="PTHR32444">
    <property type="entry name" value="BULB-TYPE LECTIN DOMAIN-CONTAINING PROTEIN"/>
    <property type="match status" value="1"/>
</dbReference>
<proteinExistence type="predicted"/>
<keyword evidence="3" id="KW-0472">Membrane</keyword>
<dbReference type="InterPro" id="IPR003609">
    <property type="entry name" value="Pan_app"/>
</dbReference>
<keyword evidence="3" id="KW-1133">Transmembrane helix</keyword>
<comment type="caution">
    <text evidence="6">The sequence shown here is derived from an EMBL/GenBank/DDBJ whole genome shotgun (WGS) entry which is preliminary data.</text>
</comment>
<dbReference type="Pfam" id="PF00954">
    <property type="entry name" value="S_locus_glycop"/>
    <property type="match status" value="1"/>
</dbReference>
<accession>A0AAD9TXF3</accession>
<gene>
    <name evidence="6" type="ORF">Ddye_019001</name>
</gene>
<dbReference type="GO" id="GO:0048544">
    <property type="term" value="P:recognition of pollen"/>
    <property type="evidence" value="ECO:0007669"/>
    <property type="project" value="InterPro"/>
</dbReference>
<evidence type="ECO:0000313" key="7">
    <source>
        <dbReference type="Proteomes" id="UP001280121"/>
    </source>
</evidence>
<organism evidence="6 7">
    <name type="scientific">Dipteronia dyeriana</name>
    <dbReference type="NCBI Taxonomy" id="168575"/>
    <lineage>
        <taxon>Eukaryota</taxon>
        <taxon>Viridiplantae</taxon>
        <taxon>Streptophyta</taxon>
        <taxon>Embryophyta</taxon>
        <taxon>Tracheophyta</taxon>
        <taxon>Spermatophyta</taxon>
        <taxon>Magnoliopsida</taxon>
        <taxon>eudicotyledons</taxon>
        <taxon>Gunneridae</taxon>
        <taxon>Pentapetalae</taxon>
        <taxon>rosids</taxon>
        <taxon>malvids</taxon>
        <taxon>Sapindales</taxon>
        <taxon>Sapindaceae</taxon>
        <taxon>Hippocastanoideae</taxon>
        <taxon>Acereae</taxon>
        <taxon>Dipteronia</taxon>
    </lineage>
</organism>
<evidence type="ECO:0000259" key="4">
    <source>
        <dbReference type="Pfam" id="PF00954"/>
    </source>
</evidence>
<dbReference type="AlphaFoldDB" id="A0AAD9TXF3"/>
<dbReference type="PANTHER" id="PTHR32444:SF63">
    <property type="entry name" value="G-TYPE LECTIN S-RECEPTOR-LIKE SERINE_THREONINE-PROTEIN KINASE RKS1"/>
    <property type="match status" value="1"/>
</dbReference>
<evidence type="ECO:0000256" key="1">
    <source>
        <dbReference type="ARBA" id="ARBA00022729"/>
    </source>
</evidence>
<reference evidence="6" key="1">
    <citation type="journal article" date="2023" name="Plant J.">
        <title>Genome sequences and population genomics provide insights into the demographic history, inbreeding, and mutation load of two 'living fossil' tree species of Dipteronia.</title>
        <authorList>
            <person name="Feng Y."/>
            <person name="Comes H.P."/>
            <person name="Chen J."/>
            <person name="Zhu S."/>
            <person name="Lu R."/>
            <person name="Zhang X."/>
            <person name="Li P."/>
            <person name="Qiu J."/>
            <person name="Olsen K.M."/>
            <person name="Qiu Y."/>
        </authorList>
    </citation>
    <scope>NUCLEOTIDE SEQUENCE</scope>
    <source>
        <strain evidence="6">KIB01</strain>
    </source>
</reference>
<keyword evidence="2" id="KW-1015">Disulfide bond</keyword>
<keyword evidence="1" id="KW-0732">Signal</keyword>
<dbReference type="Pfam" id="PF08276">
    <property type="entry name" value="PAN_2"/>
    <property type="match status" value="1"/>
</dbReference>
<keyword evidence="7" id="KW-1185">Reference proteome</keyword>
<sequence>MTMKSILNFHPIVVMEWIGLLTRIIWHESQRWVKVHVIRQDLCDEYMRCDANAIFDENASSHCACLPGFERLCPQDWYLQCQETSKEGRGKGDGEGFVRLEGVKFPDARYPTLYSNMSLEECGREYLKSCNCTGSNVYVDEMGRGCIAWCAADAQKNEKAHVIATICTLVFIIVPLLVETLLAALCFYYSWRRNTKRKGQKQKQQRRQRLVLDSARSLSNHKDTPNSSGESGNTELMLFELSTVISATYHFSSANKLGLGGFVSIYKVIISHYFLVKTSFPLQYIMLKAMFITSGN</sequence>
<evidence type="ECO:0000256" key="3">
    <source>
        <dbReference type="SAM" id="Phobius"/>
    </source>
</evidence>
<dbReference type="Proteomes" id="UP001280121">
    <property type="component" value="Unassembled WGS sequence"/>
</dbReference>
<protein>
    <submittedName>
        <fullName evidence="6">Uncharacterized protein</fullName>
    </submittedName>
</protein>
<feature type="domain" description="S-locus glycoprotein" evidence="4">
    <location>
        <begin position="13"/>
        <end position="71"/>
    </location>
</feature>
<dbReference type="InterPro" id="IPR000858">
    <property type="entry name" value="S_locus_glycoprot_dom"/>
</dbReference>
<evidence type="ECO:0000313" key="6">
    <source>
        <dbReference type="EMBL" id="KAK2643806.1"/>
    </source>
</evidence>
<feature type="domain" description="Apple" evidence="5">
    <location>
        <begin position="93"/>
        <end position="150"/>
    </location>
</feature>
<name>A0AAD9TXF3_9ROSI</name>
<evidence type="ECO:0000259" key="5">
    <source>
        <dbReference type="Pfam" id="PF08276"/>
    </source>
</evidence>